<protein>
    <submittedName>
        <fullName evidence="2">Uncharacterized protein</fullName>
    </submittedName>
</protein>
<sequence length="195" mass="21178">MGVGDVWSASSEGKRPILRENMSGDLATWVGSLGTVGTLVAALIQLALSDRARRKEQRIAHAALISAWVIGEHKQETYAKIQNGSHVPIYNIVVSLVIQAGSGPTKGEDVKTSHNKNACHVLPPGTHVVNIGSGWGGMCRRPGVEVAFTDAKGRHWVRRCSGELERLKHNPILEMGIAQPFIEFKVLPSDYLERG</sequence>
<evidence type="ECO:0000313" key="3">
    <source>
        <dbReference type="Proteomes" id="UP000186159"/>
    </source>
</evidence>
<keyword evidence="1" id="KW-1133">Transmembrane helix</keyword>
<reference evidence="2 3" key="1">
    <citation type="submission" date="2015-09" db="EMBL/GenBank/DDBJ databases">
        <title>Genome sequencing of Corynebacterium diphtheriae Bv. Gravis strain DSM 44123.</title>
        <authorList>
            <person name="Sangal V."/>
            <person name="Burkovski A."/>
        </authorList>
    </citation>
    <scope>NUCLEOTIDE SEQUENCE [LARGE SCALE GENOMIC DNA]</scope>
    <source>
        <strain evidence="2 3">DSM 44123</strain>
    </source>
</reference>
<feature type="transmembrane region" description="Helical" evidence="1">
    <location>
        <begin position="26"/>
        <end position="48"/>
    </location>
</feature>
<name>A0AAX0IZB6_CORDP</name>
<keyword evidence="1" id="KW-0812">Transmembrane</keyword>
<dbReference type="AlphaFoldDB" id="A0AAX0IZB6"/>
<evidence type="ECO:0000256" key="1">
    <source>
        <dbReference type="SAM" id="Phobius"/>
    </source>
</evidence>
<keyword evidence="1" id="KW-0472">Membrane</keyword>
<gene>
    <name evidence="2" type="ORF">AOT42_06620</name>
</gene>
<dbReference type="EMBL" id="LJXR01000025">
    <property type="protein sequence ID" value="OKY21227.1"/>
    <property type="molecule type" value="Genomic_DNA"/>
</dbReference>
<dbReference type="Proteomes" id="UP000186159">
    <property type="component" value="Unassembled WGS sequence"/>
</dbReference>
<comment type="caution">
    <text evidence="2">The sequence shown here is derived from an EMBL/GenBank/DDBJ whole genome shotgun (WGS) entry which is preliminary data.</text>
</comment>
<evidence type="ECO:0000313" key="2">
    <source>
        <dbReference type="EMBL" id="OKY21227.1"/>
    </source>
</evidence>
<organism evidence="2 3">
    <name type="scientific">Corynebacterium diphtheriae bv. gravis</name>
    <dbReference type="NCBI Taxonomy" id="1720349"/>
    <lineage>
        <taxon>Bacteria</taxon>
        <taxon>Bacillati</taxon>
        <taxon>Actinomycetota</taxon>
        <taxon>Actinomycetes</taxon>
        <taxon>Mycobacteriales</taxon>
        <taxon>Corynebacteriaceae</taxon>
        <taxon>Corynebacterium</taxon>
    </lineage>
</organism>
<accession>A0AAX0IZB6</accession>
<proteinExistence type="predicted"/>